<feature type="region of interest" description="Disordered" evidence="1">
    <location>
        <begin position="994"/>
        <end position="1014"/>
    </location>
</feature>
<dbReference type="PROSITE" id="PS50819">
    <property type="entry name" value="INTEIN_ENDONUCLEASE"/>
    <property type="match status" value="1"/>
</dbReference>
<dbReference type="EMBL" id="AHAM01000057">
    <property type="protein sequence ID" value="EHK57736.1"/>
    <property type="molecule type" value="Genomic_DNA"/>
</dbReference>
<feature type="compositionally biased region" description="Basic and acidic residues" evidence="1">
    <location>
        <begin position="1704"/>
        <end position="1713"/>
    </location>
</feature>
<dbReference type="InterPro" id="IPR041595">
    <property type="entry name" value="Inorganic_Pase"/>
</dbReference>
<feature type="region of interest" description="Disordered" evidence="1">
    <location>
        <begin position="1574"/>
        <end position="1643"/>
    </location>
</feature>
<feature type="compositionally biased region" description="Gly residues" evidence="1">
    <location>
        <begin position="1966"/>
        <end position="1979"/>
    </location>
</feature>
<dbReference type="InterPro" id="IPR041639">
    <property type="entry name" value="LPD39"/>
</dbReference>
<feature type="region of interest" description="Disordered" evidence="1">
    <location>
        <begin position="897"/>
        <end position="934"/>
    </location>
</feature>
<feature type="compositionally biased region" description="Low complexity" evidence="1">
    <location>
        <begin position="1004"/>
        <end position="1014"/>
    </location>
</feature>
<dbReference type="PANTHER" id="PTHR41313:SF1">
    <property type="entry name" value="DNA METHYLASE ADENINE-SPECIFIC DOMAIN-CONTAINING PROTEIN"/>
    <property type="match status" value="1"/>
</dbReference>
<accession>H0HNG4</accession>
<dbReference type="NCBIfam" id="NF032893">
    <property type="entry name" value="tail-700"/>
    <property type="match status" value="1"/>
</dbReference>
<reference evidence="4 5" key="1">
    <citation type="journal article" date="2012" name="J. Bacteriol.">
        <title>Draft Genome Sequence of Mesorhizobium alhagi CCNWXJ12-2T, a Novel Salt-Resistant Species Isolated from the Desert of Northwestern China.</title>
        <authorList>
            <person name="Zhou M."/>
            <person name="Chen W."/>
            <person name="Chen H."/>
            <person name="Wei G."/>
        </authorList>
    </citation>
    <scope>NUCLEOTIDE SEQUENCE [LARGE SCALE GENOMIC DNA]</scope>
    <source>
        <strain evidence="4 5">CCNWXJ12-2</strain>
    </source>
</reference>
<dbReference type="SMART" id="SM00490">
    <property type="entry name" value="HELICc"/>
    <property type="match status" value="1"/>
</dbReference>
<dbReference type="SUPFAM" id="SSF53335">
    <property type="entry name" value="S-adenosyl-L-methionine-dependent methyltransferases"/>
    <property type="match status" value="1"/>
</dbReference>
<gene>
    <name evidence="4" type="ORF">MAXJ12_08434</name>
</gene>
<feature type="region of interest" description="Disordered" evidence="1">
    <location>
        <begin position="326"/>
        <end position="358"/>
    </location>
</feature>
<proteinExistence type="predicted"/>
<feature type="region of interest" description="Disordered" evidence="1">
    <location>
        <begin position="1231"/>
        <end position="1254"/>
    </location>
</feature>
<name>H0HNG4_9HYPH</name>
<feature type="compositionally biased region" description="Low complexity" evidence="1">
    <location>
        <begin position="30"/>
        <end position="64"/>
    </location>
</feature>
<evidence type="ECO:0000259" key="2">
    <source>
        <dbReference type="PROSITE" id="PS50819"/>
    </source>
</evidence>
<dbReference type="Pfam" id="PF18858">
    <property type="entry name" value="LPD39"/>
    <property type="match status" value="1"/>
</dbReference>
<dbReference type="PANTHER" id="PTHR41313">
    <property type="entry name" value="ADENINE-SPECIFIC METHYLTRANSFERASE"/>
    <property type="match status" value="1"/>
</dbReference>
<evidence type="ECO:0000313" key="4">
    <source>
        <dbReference type="EMBL" id="EHK57736.1"/>
    </source>
</evidence>
<keyword evidence="5" id="KW-1185">Reference proteome</keyword>
<dbReference type="PROSITE" id="PS51194">
    <property type="entry name" value="HELICASE_CTER"/>
    <property type="match status" value="1"/>
</dbReference>
<feature type="compositionally biased region" description="Basic and acidic residues" evidence="1">
    <location>
        <begin position="1616"/>
        <end position="1625"/>
    </location>
</feature>
<feature type="compositionally biased region" description="Basic and acidic residues" evidence="1">
    <location>
        <begin position="1156"/>
        <end position="1167"/>
    </location>
</feature>
<feature type="region of interest" description="Disordered" evidence="1">
    <location>
        <begin position="525"/>
        <end position="559"/>
    </location>
</feature>
<dbReference type="Pfam" id="PF00271">
    <property type="entry name" value="Helicase_C"/>
    <property type="match status" value="1"/>
</dbReference>
<feature type="region of interest" description="Disordered" evidence="1">
    <location>
        <begin position="1870"/>
        <end position="1985"/>
    </location>
</feature>
<dbReference type="Gene3D" id="3.30.1380.10">
    <property type="match status" value="1"/>
</dbReference>
<dbReference type="Pfam" id="PF18823">
    <property type="entry name" value="InPase"/>
    <property type="match status" value="1"/>
</dbReference>
<dbReference type="SUPFAM" id="SSF52540">
    <property type="entry name" value="P-loop containing nucleoside triphosphate hydrolases"/>
    <property type="match status" value="2"/>
</dbReference>
<dbReference type="PATRIC" id="fig|1107882.3.peg.1646"/>
<dbReference type="InterPro" id="IPR027434">
    <property type="entry name" value="Homing_endonucl"/>
</dbReference>
<dbReference type="InterPro" id="IPR009045">
    <property type="entry name" value="Zn_M74/Hedgehog-like"/>
</dbReference>
<dbReference type="Gene3D" id="3.40.50.10810">
    <property type="entry name" value="Tandem AAA-ATPase domain"/>
    <property type="match status" value="1"/>
</dbReference>
<dbReference type="Gene3D" id="3.10.28.10">
    <property type="entry name" value="Homing endonucleases"/>
    <property type="match status" value="1"/>
</dbReference>
<evidence type="ECO:0008006" key="6">
    <source>
        <dbReference type="Google" id="ProtNLM"/>
    </source>
</evidence>
<evidence type="ECO:0000313" key="5">
    <source>
        <dbReference type="Proteomes" id="UP000003250"/>
    </source>
</evidence>
<dbReference type="OrthoDB" id="9814088at2"/>
<dbReference type="Gene3D" id="3.40.50.300">
    <property type="entry name" value="P-loop containing nucleotide triphosphate hydrolases"/>
    <property type="match status" value="1"/>
</dbReference>
<evidence type="ECO:0000259" key="3">
    <source>
        <dbReference type="PROSITE" id="PS51194"/>
    </source>
</evidence>
<dbReference type="GO" id="GO:0004519">
    <property type="term" value="F:endonuclease activity"/>
    <property type="evidence" value="ECO:0007669"/>
    <property type="project" value="InterPro"/>
</dbReference>
<feature type="region of interest" description="Disordered" evidence="1">
    <location>
        <begin position="392"/>
        <end position="420"/>
    </location>
</feature>
<dbReference type="Gene3D" id="2.170.16.10">
    <property type="entry name" value="Hedgehog/Intein (Hint) domain"/>
    <property type="match status" value="1"/>
</dbReference>
<dbReference type="InterPro" id="IPR027417">
    <property type="entry name" value="P-loop_NTPase"/>
</dbReference>
<feature type="compositionally biased region" description="Basic and acidic residues" evidence="1">
    <location>
        <begin position="1231"/>
        <end position="1250"/>
    </location>
</feature>
<dbReference type="InterPro" id="IPR004042">
    <property type="entry name" value="Intein_endonuc_central"/>
</dbReference>
<sequence>MPPIVIGLGTELSDPFGLYKESPGLGGGQATQAPATAGATPPAGTAATPPQATAQQPSAPAGAAIPPPNDSPDLPAGMRNNNPGNIKYRDDVPWEGLLGPSVNTDQGDPQAVFDTPEKGMRAAAKLAVNKYAKGLTTPLDIIAGDGGWTPGNTRAAANIAATMGVAPNEDMRLDDPARLQKFMRALVTQEHGKASSLYPDELIASTVTALQQEMQSAPPAAKALDKLAAGGKGDGMLEPGNIDLHNRPVVKNADGSISTVRSVSFNIGGNEVLIPTVSPDGKILSNEDALRLYKQTGQHLGKFATPEAATKYAERLHDDQAEEYLPGVSGDRVRGNPDAKGFARLTPPETVPPSGKGGKLHFRHAGQDKLEPGFQSILADASAAMGRDFTITSGYRSPDHPVEARKKSGPGEHSRHHASDISMKGMNEEQRAQLVAELHARGVKRFGIYKNSPDMLHVDMKDQTGDGSPWFMYDTTNKKIGQAPGWFRRIAAGDMPEAGARAAPQRIAVGADYKPRDPMGLYSTGANPFAQSGAPAEDAAPPEPEPVLDPRRAGLEQSDPGRYTAIDESEYEAWKTDWEERNRSTGLGGDTTRLLKSGAAGLALGAREAVAAIPKVGPSIVEGLDSISEWIKGDGVPTEQRLERAQQKAIASMTPETIAARGKDWVTETTTEEGAVQYTAGPAWRDPRSYFGGLVESVPGTVMSMGPSMFLARGAFKAAIARGATQKQAAAAAARTATIAGGISEGTISGGMAARGVREQIAQIPTQALQESDAVQQLMAEGMSFDQAVETLTNDAAAQTFVIAGVATGAFGGIGDRALAKIVAEGVGGSVGKRILRGAGRGVVAEGLLEEAPQEAAQQAAQNLGVQGIDPSQRISEGVANAAAGGLAVGGTMGAGMGGAGGAARRAPESPPQPKKGPLTSALESAQRQAAEKAANTFTVNDPAMGDMGSGDLHGQNVTLDPNQTGVPAGMRRVRTGDGTQRVLGERLLVQQGGAVPAAREQPKTAPAKPAAMAVPSGAPAIGATVRVDADGVPPFMARVESYEGDEAVLYDSASGEVYQVPVSNLTQIADKVENLPPVLQEKTAPDALPERPVPTVITRGMRANLGDLGWSEDAVRKMTPAEADEILRNGSHPAGSPVDPNDAALEPQAPQAADSKSELPPRDKQKPAMGRFPGPPKPGQRVIVDAPGIVERFAGRIEAYEEGATEALVTADDGRSLQVPVEHLYVDGTTRKEAEAEDLRRDPPVEREPVTGGTSRKVFKHTLVMPDEKHAALYDLGKMRRESQRMVGASALDRDKVMPAEQIKLADAFGVTPEALGQIADDYRYRVERASKEARSELPVKMHAVNAKRLKQWQAERDKAAGGLAAPATDQVVVDNKLDRGEPQDAPLADDAIDDAAFDAAAAIDVAAHQAATSPENDRPEPSQAQKEAGNYALGHARLGGLDISIENPAGSERKGVSRSGKAWSVTMKSHYGYFKGTVGRDKDHIDAFIKPGTAELDDSAPVFVVDQRDPSRGQFDEHKVMVGYGDEAEARAAYLENYTKGWKGLGAITETTLGGFKAWLEGDTTKPFAKSAPAAAVDPAEVGTIPTQVGTTPESPPQPIEPTVTETVTPVEKPASEQKRASTEKSQQPAKKPKAPPLLGRLENYFRPGRIVSSYGGGEDRVIGFDRRENGNWQVRVIQVGPDGEPLPRERERTHSTAPTGRDLDRWEKDNPVPAPSKTTKEGNAAAVDALFANNKLFTADKVEAARARLKAKMSQINSGVDPETLIDGMTIAGAYIESGVRAFADFATRMTADFGEGIRPYLLSFWEGARNYPGLDAAGMTDPQESARLAGLSPAELAAIVAQEAAEPAVEAESGPEQVEPAVQTPDRAGIPADAAGQEPAAQSRPSQANPGDVEKREPNNVGRARAQRDDGQLGLRLTAEDVGPDGAAAGQRDGGDGRPRDGGTGTPDARAGDAGDDAVGRRVGGTGGSAAGGPGDARRVPSQPELIKQPETVSPANAGPGDFHIDDPLRVVGGGQVARFEKNRAAIDMRNTLIDDGRKPTREEQEVLAGYTGWGSFGQELFQGTWERPAPKAGWEARDTWLRENLGQKEWEGLQRSIINAHYTDPPTVLAMWDMVRRMGFTGGRVLEPSIGIGNFYGMMPVDMAARSQRAGVELDPVTGSMAQLLYPNAAIQIKGYEQSTTPDDFYDLVIGNWPFADYSPADRRYNRLSPLLHDYFFLKALDQVRPGGLVVGITTKGTMDKKASSIRNAMAKKAELVAAFRLPTGAFEEYAGTKVVTDIIILRKRAEPAGIVANEGWIQVKDHATPEGTPIAVNEYFHNNPSHVIGEIDFGSGMNRAGLVVRRPANVAEELRRVIDLVPEGAYQADTRGKQISYIANHTNDRTNSLVKTKDGLFIVRGEHMAAAEEVHKYSLKSATETAERVAQLEALVGMRKLYGALIEAERTGAAEDARKALRDAFAAFRKAHGNYSKSFGLQYLKKIDDPFYPALAALESSTPNDKGGRSYRPASILTESTIRGARKLENPSVPEAFVLARNESVNPTPERIAELAGKTVEEVRSELIDAGAAFSTPAGEFIPADLYLSGNVREKMRQARAGLEGGNEDMQRNVAALQEVIPADIPYYKIETQLGATWVPPHVYGDFIAHMLGLADTSQIKVGFNAGAWRIDFPGEYNHRTEASAGFGTPHVKFKRLVRAAIANQTITVKHKDSDGKEYVDEQATKETNAKISEMRLKFGEWLWSDPERRVDLEQEYNETRNAYATPSFDGSFLTFQGMALSVGRGPFNLREHQVNAIWRALVTRKSLNAHEVGTGKAQPLDAKILTPSGWKRMGDIQVGDQVVTQSGQPTTVEAVFPQGEKEIFRVVFSDGSSTECCDEHLWLTQTYRERNQAINAKRAGKDWGCAKPKVRSLAEIRETLVSPHLAAKNHSIPIVGPVQLTSRPVPLDPYLMGVLLGDGGMSHRSATITNMDEEIVQGLVLPENVELRRQESAGRCPTWALRMKKLSGFGASRKPNPAVVALEQLGLMGKGAKDKFIPENYLFNDIEARIALLQGLMDTDGSALQGGYSVYYYTVSDRLADDVVALVQSLGGTVSRTTKTPKYRHNGEARDGALAHILCIKLPPQINPFRLERKAALVKPKEKYRPVRYIVDIQPVGRKPAQCIRVSDSSHLYVTDDFVVTHNTFTMGGIAVESRRYGIAKKPLLFAHNANSKTVAHEIQQMYPAAKVLYVDNLSKDNIKVRMMQIANDDWDVVVLPHSLIDRIGFKEETLMVMAQQEIDDLEAAANEAAEDDGVEITKEMLDDPEELKKLRSVTAKHLVKQRQRIISTIQKLGQQSSRDDSVSFEDLGVDMVLVDEAHEFKKPPIATKMNMKGLQTQVSNRSISMSFVTKYVRGMNNGGNVHLFTGTPITNTMTEVFHMMRYMMLEEMEQISLADWDGWFGSFAREVEDVELSSTNEYETVTRLSAFINVPELRRMIGQYMDVVFSDDMPEMLPRSVNGKTMADKDLTAAERAELLNGRTEGANDRPYKKVINDSADMSAEQMAVFAEVQSLARQWRSMTKKARKDAMAAGDKTVPIIHDAIAEKASFDVRLVDAIENAGLEGTPEMEPHPLSKPARVVAKLIEIYRSDDRATQAVFMEQGMARSVSRSVGAPGEKTQKTYKAFSTLVDMVERLVQAGIPREQIATVTGATSKDKRKEIAEAMNAGTIRIVFGSTDSLGVGVNMQRNLRAMHHMDAPWMPGDLEQRNGRGHRQGNQWNTVLEHRYLTDRLDGRRWQVLAIKQRFITDFMKSSGDTRVIEGDAASDEQSDILSTFADAAGDPRILLREKYKKKLDQLQSRERMHGHAMADAARKVRQISESLPKTEKRLAELVQSGAPEKAGEILDAQRGDSFRATILDKPFEKFAEADAFIKKSLAADMRIGQDRQIGTYAGEALHAHWGQFSEVPDLYLKVGNQTVESHGPSLLSLHAALRDVRNKMAPDLETRVDSDRATLERMRSAAEEPFHMADQLAGVEKQLADLETDIAANPVAPPFWLRSGAPAETLVRWNDKEFTVAGHRWTDDGYFVLAEDAEGSVAIPYMEARDSQGMTLYEEHPFTAPIVIEKEDKKADGKPADEDLRFTMAAGGSAPLTRESLIAELKAGPAANLVDKLLARGWLEITTAKEFAKQTWVPALGATNGHGKIFLIVDKIPAGRASSVLMHEAFHSGRDALFKGKTWETLMDRLEKLYRQFERSSGQGRAFFDAAFAGSSVASGTYGELSRAKRIEEFGAYAVEAYDRAPGAAKRWVDDLVGAVKAWVLRRFRRQLGNITPAQLHALAVAALRDRSRYQFPTEDERIAAFEKGLSTRRAAARKGRKSPKGFRYQVAFHGTPHEFDEFSLDHTGKGEGTRAFGWGLYFASRREVAEHYQDKLSGRLVKVDVPEDNELLRWDEPLNRQPGGLLKKLNQAMSKLEPGLNFKAMNDMGEAVDELTFMQLYHRLEDGQYDEDGSGFSDRQISEALRAAGIPGHKFLDGDSRKDREDPDGTYNYVIYDESRVRVLDRNALTRQQEYESSDEGFDFSLAGALPPAAARAPLTTERITTELRGKLTDLQPWALRAVPLNYFPELARPNMTAVTDYLKVKRLMDAFRGKKHSEMDEIAQAWLKYARLGKDKTAALADLMHESTLAGVDPSNTANDEKPGYAVLRGQYLALPPAGKALYAHVRDAYKAQAAELDKILLDNVRKAQEIASRRAEERYKKELERIASAKLSKEARKDAEREASEAFSVEQTRAKWSMKARLTKMRIAFENSRVEEPYFPLGRFGRYFVTVRDIDGTVISFSRKERAADRDRLAVDMRAAYPLAKVEVGVTESGGDLRSAMDPRMVAEIEEILGGANVDSSVMDQIWQRYLETMPDLSTRKRFIHRKGTAGFHEDALRTFSSHMFHSAHQMGRLKYGLELQELTNKVADQARESDDVTRGMTLSNELRKRHQWVMNPIGGKVAQVMTSTAFVWYLGTTPAAAAVNMTQTPMLGIPILGARFGGLAKAAAAIAKASKDSVAGRGSVTKANLAPDERKALDAFYESGLIDRTQAHDIAGVGETGVEYSPVRAKVMAIMSYLFHKAEVWNREVTALAAYRMAKASGQNDTAAIDTAHDLTWKVHFDYSNASRPRLLQSDFAKVALVFRSHNINMLYRLGRDLHQSFKGETPQARKEARYQLAGIVGMMSLLAGTTGVVGFNLAMTVLGSLFGDEDDPMDFEVTFKKNVIDILGPELGGVVLHGAPGHYLGVDLTGRIGMPDLWFRSPYQDLQGKDEFQYWVMSQLGASVAMVGDMYFGLSLLAEGKTDRAAEALTPKFARDLLRSYRYMNEGIVSLGGDQVLDPSAIDAWDAIAQAVGFTPAKVAETYDRNSALKTAEKRLQRRRQSLINDFALAVKMGDKDGRADALEAIKRFNRAPMTRPMAIKPDTLQRSLKMREANARKREDGVLIQNKKLGRDLRERLPAPVYR</sequence>
<feature type="domain" description="Helicase C-terminal" evidence="3">
    <location>
        <begin position="3645"/>
        <end position="3804"/>
    </location>
</feature>
<feature type="compositionally biased region" description="Basic and acidic residues" evidence="1">
    <location>
        <begin position="1688"/>
        <end position="1697"/>
    </location>
</feature>
<dbReference type="InterPro" id="IPR038718">
    <property type="entry name" value="SNF2-like_sf"/>
</dbReference>
<evidence type="ECO:0000256" key="1">
    <source>
        <dbReference type="SAM" id="MobiDB-lite"/>
    </source>
</evidence>
<dbReference type="InterPro" id="IPR052933">
    <property type="entry name" value="DNA_Protect_Modify"/>
</dbReference>
<feature type="compositionally biased region" description="Basic and acidic residues" evidence="1">
    <location>
        <begin position="397"/>
        <end position="419"/>
    </location>
</feature>
<feature type="domain" description="DOD-type homing endonuclease" evidence="2">
    <location>
        <begin position="2950"/>
        <end position="3091"/>
    </location>
</feature>
<dbReference type="InterPro" id="IPR036844">
    <property type="entry name" value="Hint_dom_sf"/>
</dbReference>
<dbReference type="InterPro" id="IPR001650">
    <property type="entry name" value="Helicase_C-like"/>
</dbReference>
<feature type="compositionally biased region" description="Low complexity" evidence="1">
    <location>
        <begin position="1603"/>
        <end position="1615"/>
    </location>
</feature>
<dbReference type="SUPFAM" id="SSF55166">
    <property type="entry name" value="Hedgehog/DD-peptidase"/>
    <property type="match status" value="1"/>
</dbReference>
<protein>
    <recommendedName>
        <fullName evidence="6">Peptidase M15A C-terminal domain-containing protein</fullName>
    </recommendedName>
</protein>
<feature type="region of interest" description="Disordered" evidence="1">
    <location>
        <begin position="1128"/>
        <end position="1184"/>
    </location>
</feature>
<dbReference type="InterPro" id="IPR029063">
    <property type="entry name" value="SAM-dependent_MTases_sf"/>
</dbReference>
<feature type="region of interest" description="Disordered" evidence="1">
    <location>
        <begin position="1"/>
        <end position="86"/>
    </location>
</feature>
<dbReference type="SUPFAM" id="SSF55608">
    <property type="entry name" value="Homing endonucleases"/>
    <property type="match status" value="1"/>
</dbReference>
<feature type="region of interest" description="Disordered" evidence="1">
    <location>
        <begin position="1683"/>
        <end position="1724"/>
    </location>
</feature>
<dbReference type="RefSeq" id="WP_008835326.1">
    <property type="nucleotide sequence ID" value="NZ_AHAM01000057.1"/>
</dbReference>
<dbReference type="Gene3D" id="3.40.50.150">
    <property type="entry name" value="Vaccinia Virus protein VP39"/>
    <property type="match status" value="1"/>
</dbReference>
<dbReference type="Proteomes" id="UP000003250">
    <property type="component" value="Unassembled WGS sequence"/>
</dbReference>
<dbReference type="SUPFAM" id="SSF51294">
    <property type="entry name" value="Hedgehog/intein (Hint) domain"/>
    <property type="match status" value="1"/>
</dbReference>
<organism evidence="4 5">
    <name type="scientific">Mesorhizobium alhagi CCNWXJ12-2</name>
    <dbReference type="NCBI Taxonomy" id="1107882"/>
    <lineage>
        <taxon>Bacteria</taxon>
        <taxon>Pseudomonadati</taxon>
        <taxon>Pseudomonadota</taxon>
        <taxon>Alphaproteobacteria</taxon>
        <taxon>Hyphomicrobiales</taxon>
        <taxon>Phyllobacteriaceae</taxon>
        <taxon>Allomesorhizobium</taxon>
    </lineage>
</organism>